<evidence type="ECO:0000259" key="4">
    <source>
        <dbReference type="PROSITE" id="PS50987"/>
    </source>
</evidence>
<evidence type="ECO:0000313" key="6">
    <source>
        <dbReference type="Proteomes" id="UP000605259"/>
    </source>
</evidence>
<proteinExistence type="predicted"/>
<evidence type="ECO:0000256" key="3">
    <source>
        <dbReference type="ARBA" id="ARBA00023163"/>
    </source>
</evidence>
<evidence type="ECO:0000256" key="2">
    <source>
        <dbReference type="ARBA" id="ARBA00023125"/>
    </source>
</evidence>
<feature type="domain" description="HTH arsR-type" evidence="4">
    <location>
        <begin position="9"/>
        <end position="104"/>
    </location>
</feature>
<dbReference type="PRINTS" id="PR00778">
    <property type="entry name" value="HTHARSR"/>
</dbReference>
<gene>
    <name evidence="5" type="ORF">GCM10007140_13740</name>
</gene>
<dbReference type="AlphaFoldDB" id="A0A917APJ6"/>
<dbReference type="InterPro" id="IPR001845">
    <property type="entry name" value="HTH_ArsR_DNA-bd_dom"/>
</dbReference>
<evidence type="ECO:0000313" key="5">
    <source>
        <dbReference type="EMBL" id="GGE64774.1"/>
    </source>
</evidence>
<dbReference type="Pfam" id="PF01022">
    <property type="entry name" value="HTH_5"/>
    <property type="match status" value="1"/>
</dbReference>
<keyword evidence="3" id="KW-0804">Transcription</keyword>
<dbReference type="PANTHER" id="PTHR43132">
    <property type="entry name" value="ARSENICAL RESISTANCE OPERON REPRESSOR ARSR-RELATED"/>
    <property type="match status" value="1"/>
</dbReference>
<keyword evidence="1" id="KW-0805">Transcription regulation</keyword>
<dbReference type="CDD" id="cd00090">
    <property type="entry name" value="HTH_ARSR"/>
    <property type="match status" value="1"/>
</dbReference>
<dbReference type="InterPro" id="IPR036388">
    <property type="entry name" value="WH-like_DNA-bd_sf"/>
</dbReference>
<dbReference type="InterPro" id="IPR036390">
    <property type="entry name" value="WH_DNA-bd_sf"/>
</dbReference>
<dbReference type="SMART" id="SM00418">
    <property type="entry name" value="HTH_ARSR"/>
    <property type="match status" value="1"/>
</dbReference>
<dbReference type="PROSITE" id="PS50987">
    <property type="entry name" value="HTH_ARSR_2"/>
    <property type="match status" value="1"/>
</dbReference>
<reference evidence="5" key="1">
    <citation type="journal article" date="2014" name="Int. J. Syst. Evol. Microbiol.">
        <title>Complete genome sequence of Corynebacterium casei LMG S-19264T (=DSM 44701T), isolated from a smear-ripened cheese.</title>
        <authorList>
            <consortium name="US DOE Joint Genome Institute (JGI-PGF)"/>
            <person name="Walter F."/>
            <person name="Albersmeier A."/>
            <person name="Kalinowski J."/>
            <person name="Ruckert C."/>
        </authorList>
    </citation>
    <scope>NUCLEOTIDE SEQUENCE</scope>
    <source>
        <strain evidence="5">CGMCC 1.12698</strain>
    </source>
</reference>
<dbReference type="InterPro" id="IPR011991">
    <property type="entry name" value="ArsR-like_HTH"/>
</dbReference>
<dbReference type="GO" id="GO:0003700">
    <property type="term" value="F:DNA-binding transcription factor activity"/>
    <property type="evidence" value="ECO:0007669"/>
    <property type="project" value="InterPro"/>
</dbReference>
<reference evidence="5" key="2">
    <citation type="submission" date="2020-09" db="EMBL/GenBank/DDBJ databases">
        <authorList>
            <person name="Sun Q."/>
            <person name="Zhou Y."/>
        </authorList>
    </citation>
    <scope>NUCLEOTIDE SEQUENCE</scope>
    <source>
        <strain evidence="5">CGMCC 1.12698</strain>
    </source>
</reference>
<dbReference type="EMBL" id="BMFK01000001">
    <property type="protein sequence ID" value="GGE64774.1"/>
    <property type="molecule type" value="Genomic_DNA"/>
</dbReference>
<sequence length="105" mass="12648">MDRDKELNYSNEINAIDFEFYKTLFDPVRIEIIRYLAVYGERNITTIAENLPQDRSVISKHLDLMYRFEIVSKTRVGRNIYYEVNSQMIFNKFKLTTDQLEKLLQ</sequence>
<comment type="caution">
    <text evidence="5">The sequence shown here is derived from an EMBL/GenBank/DDBJ whole genome shotgun (WGS) entry which is preliminary data.</text>
</comment>
<dbReference type="Gene3D" id="1.10.10.10">
    <property type="entry name" value="Winged helix-like DNA-binding domain superfamily/Winged helix DNA-binding domain"/>
    <property type="match status" value="1"/>
</dbReference>
<keyword evidence="6" id="KW-1185">Reference proteome</keyword>
<dbReference type="Proteomes" id="UP000605259">
    <property type="component" value="Unassembled WGS sequence"/>
</dbReference>
<dbReference type="SUPFAM" id="SSF46785">
    <property type="entry name" value="Winged helix' DNA-binding domain"/>
    <property type="match status" value="1"/>
</dbReference>
<accession>A0A917APJ6</accession>
<dbReference type="PANTHER" id="PTHR43132:SF6">
    <property type="entry name" value="HTH-TYPE TRANSCRIPTIONAL REPRESSOR CZRA"/>
    <property type="match status" value="1"/>
</dbReference>
<name>A0A917APJ6_9BACI</name>
<dbReference type="GO" id="GO:0003677">
    <property type="term" value="F:DNA binding"/>
    <property type="evidence" value="ECO:0007669"/>
    <property type="project" value="UniProtKB-KW"/>
</dbReference>
<keyword evidence="2" id="KW-0238">DNA-binding</keyword>
<organism evidence="5 6">
    <name type="scientific">Priestia taiwanensis</name>
    <dbReference type="NCBI Taxonomy" id="1347902"/>
    <lineage>
        <taxon>Bacteria</taxon>
        <taxon>Bacillati</taxon>
        <taxon>Bacillota</taxon>
        <taxon>Bacilli</taxon>
        <taxon>Bacillales</taxon>
        <taxon>Bacillaceae</taxon>
        <taxon>Priestia</taxon>
    </lineage>
</organism>
<dbReference type="NCBIfam" id="NF033788">
    <property type="entry name" value="HTH_metalloreg"/>
    <property type="match status" value="1"/>
</dbReference>
<evidence type="ECO:0000256" key="1">
    <source>
        <dbReference type="ARBA" id="ARBA00023015"/>
    </source>
</evidence>
<protein>
    <submittedName>
        <fullName evidence="5">Transcriptional regulator</fullName>
    </submittedName>
</protein>
<dbReference type="RefSeq" id="WP_188387637.1">
    <property type="nucleotide sequence ID" value="NZ_BMFK01000001.1"/>
</dbReference>
<dbReference type="InterPro" id="IPR051011">
    <property type="entry name" value="Metal_resp_trans_reg"/>
</dbReference>